<dbReference type="GO" id="GO:0003700">
    <property type="term" value="F:DNA-binding transcription factor activity"/>
    <property type="evidence" value="ECO:0007669"/>
    <property type="project" value="TreeGrafter"/>
</dbReference>
<keyword evidence="3" id="KW-0804">Transcription</keyword>
<dbReference type="PANTHER" id="PTHR30136">
    <property type="entry name" value="HELIX-TURN-HELIX TRANSCRIPTIONAL REGULATOR, ICLR FAMILY"/>
    <property type="match status" value="1"/>
</dbReference>
<dbReference type="InterPro" id="IPR014757">
    <property type="entry name" value="Tscrpt_reg_IclR_C"/>
</dbReference>
<dbReference type="GO" id="GO:0045892">
    <property type="term" value="P:negative regulation of DNA-templated transcription"/>
    <property type="evidence" value="ECO:0007669"/>
    <property type="project" value="TreeGrafter"/>
</dbReference>
<evidence type="ECO:0000256" key="1">
    <source>
        <dbReference type="ARBA" id="ARBA00023015"/>
    </source>
</evidence>
<dbReference type="InterPro" id="IPR036388">
    <property type="entry name" value="WH-like_DNA-bd_sf"/>
</dbReference>
<dbReference type="InterPro" id="IPR036390">
    <property type="entry name" value="WH_DNA-bd_sf"/>
</dbReference>
<dbReference type="InterPro" id="IPR005471">
    <property type="entry name" value="Tscrpt_reg_IclR_N"/>
</dbReference>
<dbReference type="SMART" id="SM00346">
    <property type="entry name" value="HTH_ICLR"/>
    <property type="match status" value="1"/>
</dbReference>
<dbReference type="PROSITE" id="PS51078">
    <property type="entry name" value="ICLR_ED"/>
    <property type="match status" value="1"/>
</dbReference>
<reference evidence="6" key="1">
    <citation type="journal article" date="2014" name="Int. J. Syst. Evol. Microbiol.">
        <title>Complete genome sequence of Corynebacterium casei LMG S-19264T (=DSM 44701T), isolated from a smear-ripened cheese.</title>
        <authorList>
            <consortium name="US DOE Joint Genome Institute (JGI-PGF)"/>
            <person name="Walter F."/>
            <person name="Albersmeier A."/>
            <person name="Kalinowski J."/>
            <person name="Ruckert C."/>
        </authorList>
    </citation>
    <scope>NUCLEOTIDE SEQUENCE</scope>
    <source>
        <strain evidence="6">KCTC 23732</strain>
    </source>
</reference>
<name>A0A918JK33_9BURK</name>
<protein>
    <submittedName>
        <fullName evidence="6">IclR family transcriptional regulator</fullName>
    </submittedName>
</protein>
<keyword evidence="2" id="KW-0238">DNA-binding</keyword>
<dbReference type="SUPFAM" id="SSF46785">
    <property type="entry name" value="Winged helix' DNA-binding domain"/>
    <property type="match status" value="1"/>
</dbReference>
<dbReference type="Gene3D" id="1.10.10.10">
    <property type="entry name" value="Winged helix-like DNA-binding domain superfamily/Winged helix DNA-binding domain"/>
    <property type="match status" value="1"/>
</dbReference>
<keyword evidence="7" id="KW-1185">Reference proteome</keyword>
<dbReference type="PROSITE" id="PS51077">
    <property type="entry name" value="HTH_ICLR"/>
    <property type="match status" value="1"/>
</dbReference>
<evidence type="ECO:0000259" key="4">
    <source>
        <dbReference type="PROSITE" id="PS51077"/>
    </source>
</evidence>
<evidence type="ECO:0000313" key="6">
    <source>
        <dbReference type="EMBL" id="GGW85502.1"/>
    </source>
</evidence>
<dbReference type="SUPFAM" id="SSF55781">
    <property type="entry name" value="GAF domain-like"/>
    <property type="match status" value="1"/>
</dbReference>
<dbReference type="AlphaFoldDB" id="A0A918JK33"/>
<feature type="domain" description="IclR-ED" evidence="5">
    <location>
        <begin position="65"/>
        <end position="246"/>
    </location>
</feature>
<evidence type="ECO:0000256" key="3">
    <source>
        <dbReference type="ARBA" id="ARBA00023163"/>
    </source>
</evidence>
<dbReference type="InterPro" id="IPR011991">
    <property type="entry name" value="ArsR-like_HTH"/>
</dbReference>
<proteinExistence type="predicted"/>
<dbReference type="EMBL" id="BMYS01000008">
    <property type="protein sequence ID" value="GGW85502.1"/>
    <property type="molecule type" value="Genomic_DNA"/>
</dbReference>
<reference evidence="6" key="2">
    <citation type="submission" date="2020-09" db="EMBL/GenBank/DDBJ databases">
        <authorList>
            <person name="Sun Q."/>
            <person name="Kim S."/>
        </authorList>
    </citation>
    <scope>NUCLEOTIDE SEQUENCE</scope>
    <source>
        <strain evidence="6">KCTC 23732</strain>
    </source>
</reference>
<dbReference type="FunFam" id="1.10.10.10:FF:000056">
    <property type="entry name" value="IclR family transcriptional regulator"/>
    <property type="match status" value="1"/>
</dbReference>
<dbReference type="Proteomes" id="UP000608345">
    <property type="component" value="Unassembled WGS sequence"/>
</dbReference>
<dbReference type="Pfam" id="PF01614">
    <property type="entry name" value="IclR_C"/>
    <property type="match status" value="1"/>
</dbReference>
<dbReference type="Gene3D" id="3.30.450.40">
    <property type="match status" value="1"/>
</dbReference>
<sequence length="260" mass="29061">MNNTLTKGIQILEMLCHSDRPLRLTDIANELGLMKSNVHRLLHSLVEQNYIIKDERTGEYSASIKLWELGSAVLSKLDLRKYSEKWMDSLTQLTSESSHLSVIDNMQVVYVHKIDSSSPIRAYTQIGGRVPLYCVATGKIMLAYQSDVFIERVSKNLEQHTPNTITNPKKLLLEVEKIRKQGYAVNKGEWREDVYGVATPISDGSGNVIAAIGLSGPANRFKPQKIKEFAQLLTQASSAITFALGGGNGHLNLQRITHLW</sequence>
<organism evidence="6 7">
    <name type="scientific">Advenella faeciporci</name>
    <dbReference type="NCBI Taxonomy" id="797535"/>
    <lineage>
        <taxon>Bacteria</taxon>
        <taxon>Pseudomonadati</taxon>
        <taxon>Pseudomonadota</taxon>
        <taxon>Betaproteobacteria</taxon>
        <taxon>Burkholderiales</taxon>
        <taxon>Alcaligenaceae</taxon>
    </lineage>
</organism>
<dbReference type="RefSeq" id="WP_189384812.1">
    <property type="nucleotide sequence ID" value="NZ_BAABFY010000003.1"/>
</dbReference>
<dbReference type="CDD" id="cd00090">
    <property type="entry name" value="HTH_ARSR"/>
    <property type="match status" value="1"/>
</dbReference>
<accession>A0A918JK33</accession>
<dbReference type="InterPro" id="IPR050707">
    <property type="entry name" value="HTH_MetabolicPath_Reg"/>
</dbReference>
<evidence type="ECO:0000313" key="7">
    <source>
        <dbReference type="Proteomes" id="UP000608345"/>
    </source>
</evidence>
<dbReference type="Pfam" id="PF09339">
    <property type="entry name" value="HTH_IclR"/>
    <property type="match status" value="1"/>
</dbReference>
<keyword evidence="1" id="KW-0805">Transcription regulation</keyword>
<feature type="domain" description="HTH iclR-type" evidence="4">
    <location>
        <begin position="2"/>
        <end position="64"/>
    </location>
</feature>
<gene>
    <name evidence="6" type="ORF">GCM10011450_14350</name>
</gene>
<dbReference type="PANTHER" id="PTHR30136:SF35">
    <property type="entry name" value="HTH-TYPE TRANSCRIPTIONAL REGULATOR RV1719"/>
    <property type="match status" value="1"/>
</dbReference>
<evidence type="ECO:0000256" key="2">
    <source>
        <dbReference type="ARBA" id="ARBA00023125"/>
    </source>
</evidence>
<evidence type="ECO:0000259" key="5">
    <source>
        <dbReference type="PROSITE" id="PS51078"/>
    </source>
</evidence>
<dbReference type="GO" id="GO:0003677">
    <property type="term" value="F:DNA binding"/>
    <property type="evidence" value="ECO:0007669"/>
    <property type="project" value="UniProtKB-KW"/>
</dbReference>
<comment type="caution">
    <text evidence="6">The sequence shown here is derived from an EMBL/GenBank/DDBJ whole genome shotgun (WGS) entry which is preliminary data.</text>
</comment>
<dbReference type="InterPro" id="IPR029016">
    <property type="entry name" value="GAF-like_dom_sf"/>
</dbReference>